<keyword evidence="1" id="KW-0472">Membrane</keyword>
<feature type="transmembrane region" description="Helical" evidence="1">
    <location>
        <begin position="137"/>
        <end position="159"/>
    </location>
</feature>
<feature type="transmembrane region" description="Helical" evidence="1">
    <location>
        <begin position="225"/>
        <end position="244"/>
    </location>
</feature>
<comment type="caution">
    <text evidence="2">The sequence shown here is derived from an EMBL/GenBank/DDBJ whole genome shotgun (WGS) entry which is preliminary data.</text>
</comment>
<reference evidence="2 3" key="1">
    <citation type="submission" date="2017-11" db="EMBL/GenBank/DDBJ databases">
        <title>Infants hospitalized years apart are colonized by the same room-sourced microbial strains.</title>
        <authorList>
            <person name="Brooks B."/>
            <person name="Olm M.R."/>
            <person name="Firek B.A."/>
            <person name="Baker R."/>
            <person name="Thomas B.C."/>
            <person name="Morowitz M.J."/>
            <person name="Banfield J.F."/>
        </authorList>
    </citation>
    <scope>NUCLEOTIDE SEQUENCE [LARGE SCALE GENOMIC DNA]</scope>
    <source>
        <strain evidence="2">S2_012_000_R3_87</strain>
    </source>
</reference>
<evidence type="ECO:0000313" key="3">
    <source>
        <dbReference type="Proteomes" id="UP000249451"/>
    </source>
</evidence>
<dbReference type="AlphaFoldDB" id="A0A2W5B469"/>
<protein>
    <submittedName>
        <fullName evidence="2">ABC transporter permease</fullName>
    </submittedName>
</protein>
<feature type="transmembrane region" description="Helical" evidence="1">
    <location>
        <begin position="54"/>
        <end position="75"/>
    </location>
</feature>
<keyword evidence="1" id="KW-1133">Transmembrane helix</keyword>
<evidence type="ECO:0000313" key="2">
    <source>
        <dbReference type="EMBL" id="PZP00207.1"/>
    </source>
</evidence>
<feature type="transmembrane region" description="Helical" evidence="1">
    <location>
        <begin position="166"/>
        <end position="184"/>
    </location>
</feature>
<feature type="transmembrane region" description="Helical" evidence="1">
    <location>
        <begin position="96"/>
        <end position="125"/>
    </location>
</feature>
<evidence type="ECO:0000256" key="1">
    <source>
        <dbReference type="SAM" id="Phobius"/>
    </source>
</evidence>
<dbReference type="EMBL" id="QFNY01000145">
    <property type="protein sequence ID" value="PZP00207.1"/>
    <property type="molecule type" value="Genomic_DNA"/>
</dbReference>
<dbReference type="Proteomes" id="UP000249451">
    <property type="component" value="Unassembled WGS sequence"/>
</dbReference>
<keyword evidence="1" id="KW-0812">Transmembrane</keyword>
<name>A0A2W5B469_9CORY</name>
<feature type="transmembrane region" description="Helical" evidence="1">
    <location>
        <begin position="21"/>
        <end position="42"/>
    </location>
</feature>
<sequence>MSSFLSSVKSETTKLLTLRSTLVYFILLGGSIGGPVFLYLLLSETPLKVDFADVGIGGMIALMICIVFGASTTAGEISTKMHAQAFLTQQSRWNWLAARGVVASVFVLFTLALAMALTVLMIVIWPGATFVGEQNNTVWSLLIGGAAFTLLAMGTAALLRSRVAGIGVPLVWMLVVEPLISLGGERFSVLQKVSDVMPAGTITEIQRYYTFQADGVLMEGAHTPAFYLTVLAVWVVVLLILGFFRNSRTDVR</sequence>
<gene>
    <name evidence="2" type="ORF">DI609_06795</name>
</gene>
<accession>A0A2W5B469</accession>
<proteinExistence type="predicted"/>
<organism evidence="2 3">
    <name type="scientific">Corynebacterium urealyticum</name>
    <dbReference type="NCBI Taxonomy" id="43771"/>
    <lineage>
        <taxon>Bacteria</taxon>
        <taxon>Bacillati</taxon>
        <taxon>Actinomycetota</taxon>
        <taxon>Actinomycetes</taxon>
        <taxon>Mycobacteriales</taxon>
        <taxon>Corynebacteriaceae</taxon>
        <taxon>Corynebacterium</taxon>
    </lineage>
</organism>